<proteinExistence type="predicted"/>
<reference evidence="5 6" key="1">
    <citation type="submission" date="2020-09" db="EMBL/GenBank/DDBJ databases">
        <title>Roseomonas.</title>
        <authorList>
            <person name="Zhu W."/>
        </authorList>
    </citation>
    <scope>NUCLEOTIDE SEQUENCE [LARGE SCALE GENOMIC DNA]</scope>
    <source>
        <strain evidence="5 6">573</strain>
    </source>
</reference>
<keyword evidence="6" id="KW-1185">Reference proteome</keyword>
<evidence type="ECO:0000313" key="6">
    <source>
        <dbReference type="Proteomes" id="UP001518989"/>
    </source>
</evidence>
<dbReference type="Pfam" id="PF00583">
    <property type="entry name" value="Acetyltransf_1"/>
    <property type="match status" value="1"/>
</dbReference>
<comment type="caution">
    <text evidence="5">The sequence shown here is derived from an EMBL/GenBank/DDBJ whole genome shotgun (WGS) entry which is preliminary data.</text>
</comment>
<feature type="domain" description="N-acetyltransferase" evidence="4">
    <location>
        <begin position="30"/>
        <end position="177"/>
    </location>
</feature>
<dbReference type="InterPro" id="IPR000182">
    <property type="entry name" value="GNAT_dom"/>
</dbReference>
<dbReference type="SUPFAM" id="SSF55729">
    <property type="entry name" value="Acyl-CoA N-acyltransferases (Nat)"/>
    <property type="match status" value="1"/>
</dbReference>
<dbReference type="Gene3D" id="3.40.630.30">
    <property type="match status" value="1"/>
</dbReference>
<dbReference type="InterPro" id="IPR050832">
    <property type="entry name" value="Bact_Acetyltransf"/>
</dbReference>
<evidence type="ECO:0000256" key="3">
    <source>
        <dbReference type="SAM" id="MobiDB-lite"/>
    </source>
</evidence>
<feature type="region of interest" description="Disordered" evidence="3">
    <location>
        <begin position="1"/>
        <end position="24"/>
    </location>
</feature>
<evidence type="ECO:0000256" key="1">
    <source>
        <dbReference type="ARBA" id="ARBA00022679"/>
    </source>
</evidence>
<sequence length="177" mass="20235">MRQAGPGRARGRRPAHAEDDRAHHRRYRRVMLRAARPEEADALRALVERAYAGYVPLIGRRPAPMDDNYPARIVAGQATVLERDGAIAALLVLVDEPDHLYLDNIAVDPDAHHQGTGRFLLEHVVAEARRRGLPEVRLVTNEKMLRNIGIYTRFGFEEYARQEMGGYHRVLMRKRLD</sequence>
<evidence type="ECO:0000259" key="4">
    <source>
        <dbReference type="PROSITE" id="PS51186"/>
    </source>
</evidence>
<dbReference type="PANTHER" id="PTHR43877">
    <property type="entry name" value="AMINOALKYLPHOSPHONATE N-ACETYLTRANSFERASE-RELATED-RELATED"/>
    <property type="match status" value="1"/>
</dbReference>
<dbReference type="InterPro" id="IPR016181">
    <property type="entry name" value="Acyl_CoA_acyltransferase"/>
</dbReference>
<dbReference type="CDD" id="cd04301">
    <property type="entry name" value="NAT_SF"/>
    <property type="match status" value="1"/>
</dbReference>
<protein>
    <submittedName>
        <fullName evidence="5">GNAT family N-acetyltransferase</fullName>
    </submittedName>
</protein>
<keyword evidence="1" id="KW-0808">Transferase</keyword>
<accession>A0ABS3KQK3</accession>
<evidence type="ECO:0000256" key="2">
    <source>
        <dbReference type="ARBA" id="ARBA00023315"/>
    </source>
</evidence>
<dbReference type="PROSITE" id="PS51186">
    <property type="entry name" value="GNAT"/>
    <property type="match status" value="1"/>
</dbReference>
<keyword evidence="2" id="KW-0012">Acyltransferase</keyword>
<organism evidence="5 6">
    <name type="scientific">Roseomonas haemaphysalidis</name>
    <dbReference type="NCBI Taxonomy" id="2768162"/>
    <lineage>
        <taxon>Bacteria</taxon>
        <taxon>Pseudomonadati</taxon>
        <taxon>Pseudomonadota</taxon>
        <taxon>Alphaproteobacteria</taxon>
        <taxon>Acetobacterales</taxon>
        <taxon>Roseomonadaceae</taxon>
        <taxon>Roseomonas</taxon>
    </lineage>
</organism>
<dbReference type="EMBL" id="JACTNG010000006">
    <property type="protein sequence ID" value="MBO1079753.1"/>
    <property type="molecule type" value="Genomic_DNA"/>
</dbReference>
<dbReference type="PANTHER" id="PTHR43877:SF2">
    <property type="entry name" value="AMINOALKYLPHOSPHONATE N-ACETYLTRANSFERASE-RELATED"/>
    <property type="match status" value="1"/>
</dbReference>
<evidence type="ECO:0000313" key="5">
    <source>
        <dbReference type="EMBL" id="MBO1079753.1"/>
    </source>
</evidence>
<name>A0ABS3KQK3_9PROT</name>
<dbReference type="Proteomes" id="UP001518989">
    <property type="component" value="Unassembled WGS sequence"/>
</dbReference>
<gene>
    <name evidence="5" type="ORF">IAI61_12005</name>
</gene>